<dbReference type="Pfam" id="PF13717">
    <property type="entry name" value="Zn_ribbon_4"/>
    <property type="match status" value="1"/>
</dbReference>
<reference evidence="5" key="1">
    <citation type="submission" date="2016-10" db="EMBL/GenBank/DDBJ databases">
        <authorList>
            <person name="Varghese N."/>
            <person name="Submissions S."/>
        </authorList>
    </citation>
    <scope>NUCLEOTIDE SEQUENCE [LARGE SCALE GENOMIC DNA]</scope>
    <source>
        <strain evidence="5">CGMCC 1.3431</strain>
    </source>
</reference>
<dbReference type="AlphaFoldDB" id="A0A1G4SSF1"/>
<evidence type="ECO:0000313" key="5">
    <source>
        <dbReference type="Proteomes" id="UP000199150"/>
    </source>
</evidence>
<keyword evidence="2" id="KW-1133">Transmembrane helix</keyword>
<evidence type="ECO:0000256" key="2">
    <source>
        <dbReference type="SAM" id="Phobius"/>
    </source>
</evidence>
<evidence type="ECO:0000313" key="4">
    <source>
        <dbReference type="EMBL" id="SCW72100.1"/>
    </source>
</evidence>
<feature type="compositionally biased region" description="Low complexity" evidence="1">
    <location>
        <begin position="267"/>
        <end position="279"/>
    </location>
</feature>
<dbReference type="RefSeq" id="WP_090649427.1">
    <property type="nucleotide sequence ID" value="NZ_CBCRYE010000003.1"/>
</dbReference>
<dbReference type="NCBIfam" id="TIGR02098">
    <property type="entry name" value="MJ0042_CXXC"/>
    <property type="match status" value="1"/>
</dbReference>
<feature type="compositionally biased region" description="Basic and acidic residues" evidence="1">
    <location>
        <begin position="247"/>
        <end position="266"/>
    </location>
</feature>
<name>A0A1G4SSF1_9CAUL</name>
<protein>
    <submittedName>
        <fullName evidence="4">MJ0042 family finger-like domain-containing protein</fullName>
    </submittedName>
</protein>
<accession>A0A1G4SSF1</accession>
<keyword evidence="2" id="KW-0812">Transmembrane</keyword>
<dbReference type="InterPro" id="IPR011723">
    <property type="entry name" value="Znf/thioredoxin_put"/>
</dbReference>
<keyword evidence="2" id="KW-0472">Membrane</keyword>
<sequence>MILSCPNCATKYTLNESQLGVRGRTVRCAACKTTWHAERPEKPIDLSFSDVKKSEKETVEDLHTVKAKKLPLKYRAILEDKKRMKALAAQGMVWGGMAAAFALILALGFFLRVDIVRAFPRIAGAYAMVGMKVNGTHLVFGDKNADAAFKGGRFVVTVKAQIKNTSDKPVPVPPVRVKLLDSTLQEFNSVLMPSDGLVVAPHATRTLVFDVADPKNLTSSLDLDFDLVAMKKMKTAGPDLRVTPVSGHDEGAGHEVADETASKPAHETAAPPEAAPAHAEAADEPAHDQPEPALRSSLPHEAADTHGASH</sequence>
<evidence type="ECO:0000256" key="1">
    <source>
        <dbReference type="SAM" id="MobiDB-lite"/>
    </source>
</evidence>
<feature type="domain" description="Zinc finger/thioredoxin putative" evidence="3">
    <location>
        <begin position="1"/>
        <end position="35"/>
    </location>
</feature>
<gene>
    <name evidence="4" type="ORF">SAMN02927928_2894</name>
</gene>
<evidence type="ECO:0000259" key="3">
    <source>
        <dbReference type="Pfam" id="PF13717"/>
    </source>
</evidence>
<dbReference type="EMBL" id="FMTS01000005">
    <property type="protein sequence ID" value="SCW72100.1"/>
    <property type="molecule type" value="Genomic_DNA"/>
</dbReference>
<dbReference type="STRING" id="260084.SAMN02927928_2894"/>
<dbReference type="Proteomes" id="UP000199150">
    <property type="component" value="Unassembled WGS sequence"/>
</dbReference>
<keyword evidence="5" id="KW-1185">Reference proteome</keyword>
<feature type="compositionally biased region" description="Basic and acidic residues" evidence="1">
    <location>
        <begin position="280"/>
        <end position="290"/>
    </location>
</feature>
<feature type="transmembrane region" description="Helical" evidence="2">
    <location>
        <begin position="91"/>
        <end position="111"/>
    </location>
</feature>
<dbReference type="OrthoDB" id="7159357at2"/>
<feature type="region of interest" description="Disordered" evidence="1">
    <location>
        <begin position="238"/>
        <end position="310"/>
    </location>
</feature>
<proteinExistence type="predicted"/>
<organism evidence="4 5">
    <name type="scientific">Asticcacaulis taihuensis</name>
    <dbReference type="NCBI Taxonomy" id="260084"/>
    <lineage>
        <taxon>Bacteria</taxon>
        <taxon>Pseudomonadati</taxon>
        <taxon>Pseudomonadota</taxon>
        <taxon>Alphaproteobacteria</taxon>
        <taxon>Caulobacterales</taxon>
        <taxon>Caulobacteraceae</taxon>
        <taxon>Asticcacaulis</taxon>
    </lineage>
</organism>